<feature type="compositionally biased region" description="Polar residues" evidence="1">
    <location>
        <begin position="507"/>
        <end position="527"/>
    </location>
</feature>
<feature type="compositionally biased region" description="Low complexity" evidence="1">
    <location>
        <begin position="423"/>
        <end position="435"/>
    </location>
</feature>
<dbReference type="OrthoDB" id="3230530at2759"/>
<feature type="compositionally biased region" description="Basic residues" evidence="1">
    <location>
        <begin position="404"/>
        <end position="415"/>
    </location>
</feature>
<feature type="compositionally biased region" description="Polar residues" evidence="1">
    <location>
        <begin position="460"/>
        <end position="470"/>
    </location>
</feature>
<reference evidence="3" key="2">
    <citation type="submission" date="2015-01" db="EMBL/GenBank/DDBJ databases">
        <title>Evolutionary Origins and Diversification of the Mycorrhizal Mutualists.</title>
        <authorList>
            <consortium name="DOE Joint Genome Institute"/>
            <consortium name="Mycorrhizal Genomics Consortium"/>
            <person name="Kohler A."/>
            <person name="Kuo A."/>
            <person name="Nagy L.G."/>
            <person name="Floudas D."/>
            <person name="Copeland A."/>
            <person name="Barry K.W."/>
            <person name="Cichocki N."/>
            <person name="Veneault-Fourrey C."/>
            <person name="LaButti K."/>
            <person name="Lindquist E.A."/>
            <person name="Lipzen A."/>
            <person name="Lundell T."/>
            <person name="Morin E."/>
            <person name="Murat C."/>
            <person name="Riley R."/>
            <person name="Ohm R."/>
            <person name="Sun H."/>
            <person name="Tunlid A."/>
            <person name="Henrissat B."/>
            <person name="Grigoriev I.V."/>
            <person name="Hibbett D.S."/>
            <person name="Martin F."/>
        </authorList>
    </citation>
    <scope>NUCLEOTIDE SEQUENCE [LARGE SCALE GENOMIC DNA]</scope>
    <source>
        <strain evidence="3">441</strain>
    </source>
</reference>
<dbReference type="AlphaFoldDB" id="A0A0C9ZYT5"/>
<gene>
    <name evidence="2" type="ORF">PISMIDRAFT_86125</name>
</gene>
<dbReference type="EMBL" id="KN833685">
    <property type="protein sequence ID" value="KIK31159.1"/>
    <property type="molecule type" value="Genomic_DNA"/>
</dbReference>
<accession>A0A0C9ZYT5</accession>
<dbReference type="HOGENOM" id="CLU_014309_0_0_1"/>
<evidence type="ECO:0000256" key="1">
    <source>
        <dbReference type="SAM" id="MobiDB-lite"/>
    </source>
</evidence>
<evidence type="ECO:0000313" key="3">
    <source>
        <dbReference type="Proteomes" id="UP000054018"/>
    </source>
</evidence>
<dbReference type="STRING" id="765257.A0A0C9ZYT5"/>
<feature type="region of interest" description="Disordered" evidence="1">
    <location>
        <begin position="394"/>
        <end position="564"/>
    </location>
</feature>
<protein>
    <submittedName>
        <fullName evidence="2">Uncharacterized protein</fullName>
    </submittedName>
</protein>
<name>A0A0C9ZYT5_9AGAM</name>
<keyword evidence="3" id="KW-1185">Reference proteome</keyword>
<sequence length="619" mass="68797">MVKLSLISPKGNQGIRYFPHHGYLGLTPVKVEGLVRTNVEQDGKPLLAKDVTVAIRCYEARYGRFGAVHLNVLFEHVLTLWHKDDNQDWSEIGDSEHPFRLSVPSGVAAPSMALYFQEYRIFWRVEAVLNHVPIACVGSRQVKYFELPLVRYDSYIHSSPAMLAPSPWHTTQLSTSRSRGVPLRYHILVPKNPVGPLDIVTIQLTVQPPDQSVSIRSASALVERRIYFNEIPSVSHPSTDSIPALSLSNCIPELYPGVGTLPQDLHAASSTSLYSDCSSRRLLTNHPRTPDDVPSFPSSDRAIAHIFAHSESSTHFIRDANGMWKQNLTFSWPETKGNSRWSVGETMQTEMATVKFFLCVKLIVSSLSCSAETVELEKRELTITSTNDSQRQIAISRYNEPGRHKSKSPRSSKRERRTEHADQLSSPQCSSNSSQEGPLSAPVNQPSRHPSDSRLGHTYKFSSASVPHAQNDNHKAKRTRRPHTSAGPRDKPNGLVMRTYEPIPGTSHPSSASTGARSPTSGSSRSCWRQRWPEVPRLGSRSSSNPDGHDNLKGVSQYDPGGRAREHMDQVEIRAWEEELARIESASQKSTANMLGFISQRKRSSGILSAIRTVLPTGG</sequence>
<reference evidence="2 3" key="1">
    <citation type="submission" date="2014-04" db="EMBL/GenBank/DDBJ databases">
        <authorList>
            <consortium name="DOE Joint Genome Institute"/>
            <person name="Kuo A."/>
            <person name="Kohler A."/>
            <person name="Costa M.D."/>
            <person name="Nagy L.G."/>
            <person name="Floudas D."/>
            <person name="Copeland A."/>
            <person name="Barry K.W."/>
            <person name="Cichocki N."/>
            <person name="Veneault-Fourrey C."/>
            <person name="LaButti K."/>
            <person name="Lindquist E.A."/>
            <person name="Lipzen A."/>
            <person name="Lundell T."/>
            <person name="Morin E."/>
            <person name="Murat C."/>
            <person name="Sun H."/>
            <person name="Tunlid A."/>
            <person name="Henrissat B."/>
            <person name="Grigoriev I.V."/>
            <person name="Hibbett D.S."/>
            <person name="Martin F."/>
            <person name="Nordberg H.P."/>
            <person name="Cantor M.N."/>
            <person name="Hua S.X."/>
        </authorList>
    </citation>
    <scope>NUCLEOTIDE SEQUENCE [LARGE SCALE GENOMIC DNA]</scope>
    <source>
        <strain evidence="2 3">441</strain>
    </source>
</reference>
<organism evidence="2 3">
    <name type="scientific">Pisolithus microcarpus 441</name>
    <dbReference type="NCBI Taxonomy" id="765257"/>
    <lineage>
        <taxon>Eukaryota</taxon>
        <taxon>Fungi</taxon>
        <taxon>Dikarya</taxon>
        <taxon>Basidiomycota</taxon>
        <taxon>Agaricomycotina</taxon>
        <taxon>Agaricomycetes</taxon>
        <taxon>Agaricomycetidae</taxon>
        <taxon>Boletales</taxon>
        <taxon>Sclerodermatineae</taxon>
        <taxon>Pisolithaceae</taxon>
        <taxon>Pisolithus</taxon>
    </lineage>
</organism>
<evidence type="ECO:0000313" key="2">
    <source>
        <dbReference type="EMBL" id="KIK31159.1"/>
    </source>
</evidence>
<proteinExistence type="predicted"/>
<dbReference type="Proteomes" id="UP000054018">
    <property type="component" value="Unassembled WGS sequence"/>
</dbReference>